<accession>A0A2P6P082</accession>
<dbReference type="STRING" id="1890364.A0A2P6P082"/>
<evidence type="ECO:0000313" key="2">
    <source>
        <dbReference type="EMBL" id="PRP89626.1"/>
    </source>
</evidence>
<gene>
    <name evidence="2" type="ORF">PROFUN_00890</name>
</gene>
<evidence type="ECO:0000259" key="1">
    <source>
        <dbReference type="Pfam" id="PF19343"/>
    </source>
</evidence>
<proteinExistence type="predicted"/>
<dbReference type="Pfam" id="PF19343">
    <property type="entry name" value="HAM1_N"/>
    <property type="match status" value="2"/>
</dbReference>
<keyword evidence="3" id="KW-1185">Reference proteome</keyword>
<organism evidence="2 3">
    <name type="scientific">Planoprotostelium fungivorum</name>
    <dbReference type="NCBI Taxonomy" id="1890364"/>
    <lineage>
        <taxon>Eukaryota</taxon>
        <taxon>Amoebozoa</taxon>
        <taxon>Evosea</taxon>
        <taxon>Variosea</taxon>
        <taxon>Cavosteliida</taxon>
        <taxon>Cavosteliaceae</taxon>
        <taxon>Planoprotostelium</taxon>
    </lineage>
</organism>
<comment type="caution">
    <text evidence="2">The sequence shown here is derived from an EMBL/GenBank/DDBJ whole genome shotgun (WGS) entry which is preliminary data.</text>
</comment>
<dbReference type="AlphaFoldDB" id="A0A2P6P082"/>
<sequence>MCMSDQAILDARQAALNGATTLLTVAKGEAPSNQQLNDTLDSSVTAIEQRRTEANFSEHGDQLAIDAERALHMAKLFINEKNKDEVFQDLFYQSKGAKQDAKKHTDRIKEDVKDQVLEDIDELEEKVDDIYYVAKRVSYEIIRSKHFRKLLLDVLELLRTIFYRKVQQSASTLAQLSEGGKAIGSAIQEDIQKKDSNASETMITTEAVGQTVKEEAKGLTLTNEESQEIYNRLLVILKTIQANEDYQLAVNGIFQLIDQLKHQQIQTDIQKDAQARGQKIWSDVTTIIERFSGEGSLKPVFDNLVLFYKSIADDDRARAIFEDGRLLTKRSFSNPKIINDPSYKKQFESLFEKSRALTNDPKYNQLFSDIISGATDILQKIRDDPTSNDLADSLRRFGQDLALDSNGRVSIGVMQDSLIQLKNLLVPVIASQLKHIPIARIDGETDKWQFALEGIVFSAYDVLPDYLKLYFQTELKVDLKQASTDTARAFLRLEVNNIRAHLKDLHFAYRRKVFPTIEDEGWADVDLGGKGLSLRMDWMVSTNDRDQTRLSIADVDVSIDDLTITVKKAESHGVLDRMAVTLFKGTIRREIEDELQVQLRYFGRYISDTLNDAFLSASKPLSG</sequence>
<evidence type="ECO:0000313" key="3">
    <source>
        <dbReference type="Proteomes" id="UP000241769"/>
    </source>
</evidence>
<dbReference type="Gene3D" id="3.15.10.10">
    <property type="entry name" value="Bactericidal permeability-increasing protein, domain 1"/>
    <property type="match status" value="1"/>
</dbReference>
<dbReference type="InParanoid" id="A0A2P6P082"/>
<reference evidence="2 3" key="1">
    <citation type="journal article" date="2018" name="Genome Biol. Evol.">
        <title>Multiple Roots of Fruiting Body Formation in Amoebozoa.</title>
        <authorList>
            <person name="Hillmann F."/>
            <person name="Forbes G."/>
            <person name="Novohradska S."/>
            <person name="Ferling I."/>
            <person name="Riege K."/>
            <person name="Groth M."/>
            <person name="Westermann M."/>
            <person name="Marz M."/>
            <person name="Spaller T."/>
            <person name="Winckler T."/>
            <person name="Schaap P."/>
            <person name="Glockner G."/>
        </authorList>
    </citation>
    <scope>NUCLEOTIDE SEQUENCE [LARGE SCALE GENOMIC DNA]</scope>
    <source>
        <strain evidence="2 3">Jena</strain>
    </source>
</reference>
<dbReference type="EMBL" id="MDYQ01000002">
    <property type="protein sequence ID" value="PRP89626.1"/>
    <property type="molecule type" value="Genomic_DNA"/>
</dbReference>
<dbReference type="PANTHER" id="PTHR31138:SF1">
    <property type="entry name" value="PDZ DOMAIN-CONTAINING PROTEIN"/>
    <property type="match status" value="1"/>
</dbReference>
<name>A0A2P6P082_9EUKA</name>
<protein>
    <recommendedName>
        <fullName evidence="1">HAM1-like N-terminal domain-containing protein</fullName>
    </recommendedName>
</protein>
<dbReference type="OrthoDB" id="19585at2759"/>
<dbReference type="InterPro" id="IPR045967">
    <property type="entry name" value="HAM1-like_N"/>
</dbReference>
<feature type="domain" description="HAM1-like N-terminal" evidence="1">
    <location>
        <begin position="25"/>
        <end position="217"/>
    </location>
</feature>
<dbReference type="PANTHER" id="PTHR31138">
    <property type="entry name" value="CHROMOSOME 19, WHOLE GENOME SHOTGUN SEQUENCE"/>
    <property type="match status" value="1"/>
</dbReference>
<feature type="domain" description="HAM1-like N-terminal" evidence="1">
    <location>
        <begin position="222"/>
        <end position="543"/>
    </location>
</feature>
<dbReference type="Proteomes" id="UP000241769">
    <property type="component" value="Unassembled WGS sequence"/>
</dbReference>